<dbReference type="InterPro" id="IPR039313">
    <property type="entry name" value="HIT4"/>
</dbReference>
<keyword evidence="4" id="KW-1185">Reference proteome</keyword>
<dbReference type="EMBL" id="GG738845">
    <property type="protein sequence ID" value="EFC50484.1"/>
    <property type="molecule type" value="Genomic_DNA"/>
</dbReference>
<feature type="coiled-coil region" evidence="1">
    <location>
        <begin position="303"/>
        <end position="337"/>
    </location>
</feature>
<dbReference type="OrthoDB" id="20554at2759"/>
<evidence type="ECO:0000313" key="4">
    <source>
        <dbReference type="Proteomes" id="UP000006671"/>
    </source>
</evidence>
<feature type="region of interest" description="Disordered" evidence="2">
    <location>
        <begin position="1"/>
        <end position="53"/>
    </location>
</feature>
<dbReference type="InParanoid" id="D2UYJ3"/>
<reference evidence="3 4" key="1">
    <citation type="journal article" date="2010" name="Cell">
        <title>The genome of Naegleria gruberi illuminates early eukaryotic versatility.</title>
        <authorList>
            <person name="Fritz-Laylin L.K."/>
            <person name="Prochnik S.E."/>
            <person name="Ginger M.L."/>
            <person name="Dacks J.B."/>
            <person name="Carpenter M.L."/>
            <person name="Field M.C."/>
            <person name="Kuo A."/>
            <person name="Paredez A."/>
            <person name="Chapman J."/>
            <person name="Pham J."/>
            <person name="Shu S."/>
            <person name="Neupane R."/>
            <person name="Cipriano M."/>
            <person name="Mancuso J."/>
            <person name="Tu H."/>
            <person name="Salamov A."/>
            <person name="Lindquist E."/>
            <person name="Shapiro H."/>
            <person name="Lucas S."/>
            <person name="Grigoriev I.V."/>
            <person name="Cande W.Z."/>
            <person name="Fulton C."/>
            <person name="Rokhsar D.S."/>
            <person name="Dawson S.C."/>
        </authorList>
    </citation>
    <scope>NUCLEOTIDE SEQUENCE [LARGE SCALE GENOMIC DNA]</scope>
    <source>
        <strain evidence="3 4">NEG-M</strain>
    </source>
</reference>
<keyword evidence="1" id="KW-0175">Coiled coil</keyword>
<organism evidence="4">
    <name type="scientific">Naegleria gruberi</name>
    <name type="common">Amoeba</name>
    <dbReference type="NCBI Taxonomy" id="5762"/>
    <lineage>
        <taxon>Eukaryota</taxon>
        <taxon>Discoba</taxon>
        <taxon>Heterolobosea</taxon>
        <taxon>Tetramitia</taxon>
        <taxon>Eutetramitia</taxon>
        <taxon>Vahlkampfiidae</taxon>
        <taxon>Naegleria</taxon>
    </lineage>
</organism>
<dbReference type="RefSeq" id="XP_002683228.1">
    <property type="nucleotide sequence ID" value="XM_002683182.1"/>
</dbReference>
<sequence length="367" mass="42966">EEEEKTTPTETKEEEEEVEVYKKKTSTGSRKGIRKAVAPLSSEEKKEKEIKARKESVEARKKRKVEKTVKKKHSVVEIENLWQGWKEVFLVGTEWNCYDLVYNVDWDFEHLHDFLFYDEDSATIRKQCFVFGCTEPQLIDNEMVYIPALVAVVSDLAPPTTIGIKSVQMVNEEIVDMKKLKMSWVPFIPREDKSQNIGQSNIPKVFALHCNLRRNLLSKMKEEDVRKYEYCLPYCFRPNRVVEEIKKDNEGAIELLYVLDKSGSVQFSFDPKEDDIDTIIEEVCEDNDLDADVYSAKLKTFIKDEVKKHKETVQKKVEAKEEEISKLSEEQRKSLNEMKVYKFYPKNTKPDLSSFKVAYVNRYYGKA</sequence>
<proteinExistence type="predicted"/>
<dbReference type="GO" id="GO:1900034">
    <property type="term" value="P:regulation of cellular response to heat"/>
    <property type="evidence" value="ECO:0007669"/>
    <property type="project" value="InterPro"/>
</dbReference>
<accession>D2UYJ3</accession>
<dbReference type="GeneID" id="8863844"/>
<feature type="compositionally biased region" description="Basic and acidic residues" evidence="2">
    <location>
        <begin position="42"/>
        <end position="53"/>
    </location>
</feature>
<gene>
    <name evidence="3" type="ORF">NAEGRDRAFT_1917</name>
</gene>
<evidence type="ECO:0000256" key="2">
    <source>
        <dbReference type="SAM" id="MobiDB-lite"/>
    </source>
</evidence>
<evidence type="ECO:0000256" key="1">
    <source>
        <dbReference type="SAM" id="Coils"/>
    </source>
</evidence>
<dbReference type="AlphaFoldDB" id="D2UYJ3"/>
<protein>
    <submittedName>
        <fullName evidence="3">Predicted protein</fullName>
    </submittedName>
</protein>
<feature type="non-terminal residue" evidence="3">
    <location>
        <position position="367"/>
    </location>
</feature>
<name>D2UYJ3_NAEGR</name>
<dbReference type="Proteomes" id="UP000006671">
    <property type="component" value="Unassembled WGS sequence"/>
</dbReference>
<dbReference type="OMA" id="ICIPAVV"/>
<dbReference type="eggNOG" id="ENOG502QZIQ">
    <property type="taxonomic scope" value="Eukaryota"/>
</dbReference>
<dbReference type="PANTHER" id="PTHR33704:SF1">
    <property type="entry name" value="PROTEIN HEAT INTOLERANT 4-RELATED"/>
    <property type="match status" value="1"/>
</dbReference>
<dbReference type="PANTHER" id="PTHR33704">
    <property type="entry name" value="PROTEIN HEAT INTOLERANT 4-RELATED"/>
    <property type="match status" value="1"/>
</dbReference>
<evidence type="ECO:0000313" key="3">
    <source>
        <dbReference type="EMBL" id="EFC50484.1"/>
    </source>
</evidence>
<dbReference type="KEGG" id="ngr:NAEGRDRAFT_1917"/>
<feature type="non-terminal residue" evidence="3">
    <location>
        <position position="1"/>
    </location>
</feature>
<dbReference type="VEuPathDB" id="AmoebaDB:NAEGRDRAFT_1917"/>
<feature type="compositionally biased region" description="Basic and acidic residues" evidence="2">
    <location>
        <begin position="1"/>
        <end position="11"/>
    </location>
</feature>